<dbReference type="GO" id="GO:0071933">
    <property type="term" value="F:Arp2/3 complex binding"/>
    <property type="evidence" value="ECO:0000318"/>
    <property type="project" value="GO_Central"/>
</dbReference>
<comment type="subcellular location">
    <subcellularLocation>
        <location evidence="1">Cytoplasmic vesicle membrane</location>
    </subcellularLocation>
</comment>
<keyword evidence="10" id="KW-1185">Reference proteome</keyword>
<dbReference type="GeneTree" id="ENSGT00510000046704"/>
<dbReference type="GO" id="GO:0006888">
    <property type="term" value="P:endoplasmic reticulum to Golgi vesicle-mediated transport"/>
    <property type="evidence" value="ECO:0000318"/>
    <property type="project" value="GO_Central"/>
</dbReference>
<dbReference type="InterPro" id="IPR031808">
    <property type="entry name" value="JMY/WHAMM_N"/>
</dbReference>
<feature type="region of interest" description="Disordered" evidence="7">
    <location>
        <begin position="756"/>
        <end position="811"/>
    </location>
</feature>
<dbReference type="Proteomes" id="UP000018468">
    <property type="component" value="Linkage group LG3"/>
</dbReference>
<protein>
    <submittedName>
        <fullName evidence="9">WASP homolog associated with actin, golgi membranes and microtubules</fullName>
    </submittedName>
</protein>
<dbReference type="GO" id="GO:0003779">
    <property type="term" value="F:actin binding"/>
    <property type="evidence" value="ECO:0007669"/>
    <property type="project" value="UniProtKB-KW"/>
</dbReference>
<evidence type="ECO:0000256" key="2">
    <source>
        <dbReference type="ARBA" id="ARBA00022490"/>
    </source>
</evidence>
<dbReference type="InParanoid" id="W5N5P2"/>
<dbReference type="PANTHER" id="PTHR23330:SF6">
    <property type="entry name" value="WASP HOMOLOG-ASSOCIATED PROTEIN WITH ACTIN, MEMBRANES AND MICROTUBULES"/>
    <property type="match status" value="1"/>
</dbReference>
<evidence type="ECO:0000256" key="1">
    <source>
        <dbReference type="ARBA" id="ARBA00004156"/>
    </source>
</evidence>
<evidence type="ECO:0000313" key="10">
    <source>
        <dbReference type="Proteomes" id="UP000018468"/>
    </source>
</evidence>
<dbReference type="GO" id="GO:0005737">
    <property type="term" value="C:cytoplasm"/>
    <property type="evidence" value="ECO:0000318"/>
    <property type="project" value="GO_Central"/>
</dbReference>
<keyword evidence="3" id="KW-0175">Coiled coil</keyword>
<dbReference type="InterPro" id="IPR003124">
    <property type="entry name" value="WH2_dom"/>
</dbReference>
<feature type="region of interest" description="Disordered" evidence="7">
    <location>
        <begin position="626"/>
        <end position="673"/>
    </location>
</feature>
<dbReference type="PANTHER" id="PTHR23330">
    <property type="entry name" value="P300 TRANSCRIPTIONAL COFACTOR JMY-RELATED"/>
    <property type="match status" value="1"/>
</dbReference>
<feature type="compositionally biased region" description="Pro residues" evidence="7">
    <location>
        <begin position="634"/>
        <end position="660"/>
    </location>
</feature>
<dbReference type="eggNOG" id="ENOG502QUD8">
    <property type="taxonomic scope" value="Eukaryota"/>
</dbReference>
<accession>W5N5P2</accession>
<keyword evidence="5" id="KW-0009">Actin-binding</keyword>
<feature type="region of interest" description="Disordered" evidence="7">
    <location>
        <begin position="589"/>
        <end position="608"/>
    </location>
</feature>
<dbReference type="PROSITE" id="PS51082">
    <property type="entry name" value="WH2"/>
    <property type="match status" value="1"/>
</dbReference>
<feature type="domain" description="WH2" evidence="8">
    <location>
        <begin position="745"/>
        <end position="762"/>
    </location>
</feature>
<dbReference type="Ensembl" id="ENSLOCT00000015981.1">
    <property type="protein sequence ID" value="ENSLOCP00000015951.1"/>
    <property type="gene ID" value="ENSLOCG00000012953.1"/>
</dbReference>
<dbReference type="GO" id="GO:0034314">
    <property type="term" value="P:Arp2/3 complex-mediated actin nucleation"/>
    <property type="evidence" value="ECO:0000318"/>
    <property type="project" value="GO_Central"/>
</dbReference>
<name>W5N5P2_LEPOC</name>
<dbReference type="Pfam" id="PF15871">
    <property type="entry name" value="JMY"/>
    <property type="match status" value="1"/>
</dbReference>
<dbReference type="STRING" id="7918.ENSLOCP00000015951"/>
<dbReference type="Bgee" id="ENSLOCG00000012953">
    <property type="expression patterns" value="Expressed in muscle tissue and 13 other cell types or tissues"/>
</dbReference>
<evidence type="ECO:0000313" key="9">
    <source>
        <dbReference type="Ensembl" id="ENSLOCP00000015951.1"/>
    </source>
</evidence>
<dbReference type="GO" id="GO:0030659">
    <property type="term" value="C:cytoplasmic vesicle membrane"/>
    <property type="evidence" value="ECO:0007669"/>
    <property type="project" value="UniProtKB-SubCell"/>
</dbReference>
<evidence type="ECO:0000256" key="3">
    <source>
        <dbReference type="ARBA" id="ARBA00023054"/>
    </source>
</evidence>
<reference evidence="10" key="1">
    <citation type="submission" date="2011-12" db="EMBL/GenBank/DDBJ databases">
        <title>The Draft Genome of Lepisosteus oculatus.</title>
        <authorList>
            <consortium name="The Broad Institute Genome Assembly &amp; Analysis Group"/>
            <consortium name="Computational R&amp;D Group"/>
            <consortium name="and Sequencing Platform"/>
            <person name="Di Palma F."/>
            <person name="Alfoldi J."/>
            <person name="Johnson J."/>
            <person name="Berlin A."/>
            <person name="Gnerre S."/>
            <person name="Jaffe D."/>
            <person name="MacCallum I."/>
            <person name="Young S."/>
            <person name="Walker B.J."/>
            <person name="Lander E.S."/>
            <person name="Lindblad-Toh K."/>
        </authorList>
    </citation>
    <scope>NUCLEOTIDE SEQUENCE [LARGE SCALE GENOMIC DNA]</scope>
</reference>
<dbReference type="GO" id="GO:0033116">
    <property type="term" value="C:endoplasmic reticulum-Golgi intermediate compartment membrane"/>
    <property type="evidence" value="ECO:0000318"/>
    <property type="project" value="GO_Central"/>
</dbReference>
<sequence>KRLLWAKCSVSMSWKIMDYERLDSLDGWVAIKSNVFEENETFKLGFIVQWNVIECKFAVTCHNRTLQRQRRREEQAPADTQTSWAGLFSVSDLRNVHRQLTGVSDVLGAFFPDLSAFEVGNLWDLLFLGRPSGLEEPDMDLDWPCRQLERYFSTAVDICGRTIVLDCLFAQDCRDVEEYFENLHEFKKKSMEDQVVRAREQLRKILQQHKAADKMVLLLKIYEEEDEAYKELVTVATQLYQYLLQPFRDMRELAMLCKMEIMKSLEFEDLGPKRIEALEKEAEEWRKRAQDAVSSIQDITVNYFVETSKALAGMLKQMEEDRQRFGPAAWASASPRLEKLKFMQAKEMLQHMRAKEMCLNRKKEDIRKSVESLADQRDSVESVDELEMQYYEAQLELYDVKFEILKNEELLLLAQIDTVRRQIKELKEEVVYYDTCENEEELHQAEQAGRSPRDASSPDLRDLQRRLQRLESKRGGICSRRAYLRNKKDQCMEAHELKHKQAQENETRFLQHHSIHLKREKKREEDQKKKEWVDKERERTLTRLKTFREKRQGQFVLKTHHPQAAVRNAPPLDLSQPMSIVSLTPVAEDNKAVSTRKSAQLLKKKNPRKQNDIAVHIFLPQRSEGVAPDEAAPVAPPPAPPPPAPPPPPPPPPLPAPPSTDPELLDQPMPLRCEKEGTAFGMKNTLKQNIVQPHHFKGAKERLFKAQKPAAGSMDEVLASLQRGQSLLRKVEASARPQTKGADNVRDSILSAIRQGVKLKKVQQAPETEGSRDTASDLERSIKAAMQRMKKVSSESDSEEQGDGQSGDWDC</sequence>
<dbReference type="AlphaFoldDB" id="W5N5P2"/>
<reference evidence="9" key="3">
    <citation type="submission" date="2025-09" db="UniProtKB">
        <authorList>
            <consortium name="Ensembl"/>
        </authorList>
    </citation>
    <scope>IDENTIFICATION</scope>
</reference>
<dbReference type="Gene3D" id="6.10.280.150">
    <property type="match status" value="1"/>
</dbReference>
<evidence type="ECO:0000256" key="7">
    <source>
        <dbReference type="SAM" id="MobiDB-lite"/>
    </source>
</evidence>
<dbReference type="EMBL" id="AHAT01026081">
    <property type="status" value="NOT_ANNOTATED_CDS"/>
    <property type="molecule type" value="Genomic_DNA"/>
</dbReference>
<reference evidence="9" key="2">
    <citation type="submission" date="2025-08" db="UniProtKB">
        <authorList>
            <consortium name="Ensembl"/>
        </authorList>
    </citation>
    <scope>IDENTIFICATION</scope>
</reference>
<organism evidence="9 10">
    <name type="scientific">Lepisosteus oculatus</name>
    <name type="common">Spotted gar</name>
    <dbReference type="NCBI Taxonomy" id="7918"/>
    <lineage>
        <taxon>Eukaryota</taxon>
        <taxon>Metazoa</taxon>
        <taxon>Chordata</taxon>
        <taxon>Craniata</taxon>
        <taxon>Vertebrata</taxon>
        <taxon>Euteleostomi</taxon>
        <taxon>Actinopterygii</taxon>
        <taxon>Neopterygii</taxon>
        <taxon>Holostei</taxon>
        <taxon>Semionotiformes</taxon>
        <taxon>Lepisosteidae</taxon>
        <taxon>Lepisosteus</taxon>
    </lineage>
</organism>
<dbReference type="Pfam" id="PF15920">
    <property type="entry name" value="WHAMM-JMY_N"/>
    <property type="match status" value="1"/>
</dbReference>
<evidence type="ECO:0000256" key="4">
    <source>
        <dbReference type="ARBA" id="ARBA00023136"/>
    </source>
</evidence>
<keyword evidence="6" id="KW-0968">Cytoplasmic vesicle</keyword>
<feature type="compositionally biased region" description="Basic and acidic residues" evidence="7">
    <location>
        <begin position="769"/>
        <end position="782"/>
    </location>
</feature>
<evidence type="ECO:0000259" key="8">
    <source>
        <dbReference type="PROSITE" id="PS51082"/>
    </source>
</evidence>
<dbReference type="Pfam" id="PF02205">
    <property type="entry name" value="WH2"/>
    <property type="match status" value="1"/>
</dbReference>
<proteinExistence type="predicted"/>
<dbReference type="OMA" id="IQFYEIQ"/>
<dbReference type="InterPro" id="IPR031738">
    <property type="entry name" value="JMY/WHAMM"/>
</dbReference>
<keyword evidence="4" id="KW-0472">Membrane</keyword>
<feature type="region of interest" description="Disordered" evidence="7">
    <location>
        <begin position="442"/>
        <end position="461"/>
    </location>
</feature>
<evidence type="ECO:0000256" key="5">
    <source>
        <dbReference type="ARBA" id="ARBA00023203"/>
    </source>
</evidence>
<evidence type="ECO:0000256" key="6">
    <source>
        <dbReference type="ARBA" id="ARBA00023329"/>
    </source>
</evidence>
<keyword evidence="2" id="KW-0963">Cytoplasm</keyword>